<feature type="transmembrane region" description="Helical" evidence="1">
    <location>
        <begin position="39"/>
        <end position="58"/>
    </location>
</feature>
<accession>A0A419DFR5</accession>
<name>A0A419DFR5_9BACT</name>
<evidence type="ECO:0000313" key="3">
    <source>
        <dbReference type="Proteomes" id="UP000285655"/>
    </source>
</evidence>
<proteinExistence type="predicted"/>
<gene>
    <name evidence="2" type="ORF">C4544_01380</name>
</gene>
<protein>
    <recommendedName>
        <fullName evidence="4">Photosynthesis system II assembly factor Ycf48/Hcf136-like domain-containing protein</fullName>
    </recommendedName>
</protein>
<keyword evidence="1" id="KW-0812">Transmembrane</keyword>
<dbReference type="EMBL" id="QZJW01000007">
    <property type="protein sequence ID" value="RJO61918.1"/>
    <property type="molecule type" value="Genomic_DNA"/>
</dbReference>
<evidence type="ECO:0000256" key="1">
    <source>
        <dbReference type="SAM" id="Phobius"/>
    </source>
</evidence>
<evidence type="ECO:0000313" key="2">
    <source>
        <dbReference type="EMBL" id="RJO61918.1"/>
    </source>
</evidence>
<evidence type="ECO:0008006" key="4">
    <source>
        <dbReference type="Google" id="ProtNLM"/>
    </source>
</evidence>
<dbReference type="SUPFAM" id="SSF110296">
    <property type="entry name" value="Oligoxyloglucan reducing end-specific cellobiohydrolase"/>
    <property type="match status" value="1"/>
</dbReference>
<dbReference type="Proteomes" id="UP000285655">
    <property type="component" value="Unassembled WGS sequence"/>
</dbReference>
<keyword evidence="1" id="KW-0472">Membrane</keyword>
<dbReference type="AlphaFoldDB" id="A0A419DFR5"/>
<sequence length="177" mass="19286">MKLLKSIRFHTAFHLHMKAHKMGWYREWHQWRLAHHFHVAMLIFYIASILLGSLAAFFPNGNVQASTSYEWNMSTPSEYTYDPAKLTFSSGVVQPAGAYSITDMFPWSISCPDVGTCYMVGQSGKIAKTTDGGANWSLQTSGTAVDLTAVSCPSTSVCYAVGSSGTIRKTVDGGATA</sequence>
<organism evidence="2 3">
    <name type="scientific">candidate division WS5 bacterium</name>
    <dbReference type="NCBI Taxonomy" id="2093353"/>
    <lineage>
        <taxon>Bacteria</taxon>
        <taxon>candidate division WS5</taxon>
    </lineage>
</organism>
<keyword evidence="1" id="KW-1133">Transmembrane helix</keyword>
<comment type="caution">
    <text evidence="2">The sequence shown here is derived from an EMBL/GenBank/DDBJ whole genome shotgun (WGS) entry which is preliminary data.</text>
</comment>
<reference evidence="2 3" key="1">
    <citation type="journal article" date="2017" name="ISME J.">
        <title>Energy and carbon metabolisms in a deep terrestrial subsurface fluid microbial community.</title>
        <authorList>
            <person name="Momper L."/>
            <person name="Jungbluth S.P."/>
            <person name="Lee M.D."/>
            <person name="Amend J.P."/>
        </authorList>
    </citation>
    <scope>NUCLEOTIDE SEQUENCE [LARGE SCALE GENOMIC DNA]</scope>
    <source>
        <strain evidence="2">SURF_29</strain>
    </source>
</reference>